<dbReference type="EC" id="1.14.13.127" evidence="5"/>
<dbReference type="SUPFAM" id="SSF51905">
    <property type="entry name" value="FAD/NAD(P)-binding domain"/>
    <property type="match status" value="1"/>
</dbReference>
<dbReference type="Pfam" id="PF01494">
    <property type="entry name" value="FAD_binding_3"/>
    <property type="match status" value="1"/>
</dbReference>
<organism evidence="5 6">
    <name type="scientific">Rothia dentocariosa</name>
    <dbReference type="NCBI Taxonomy" id="2047"/>
    <lineage>
        <taxon>Bacteria</taxon>
        <taxon>Bacillati</taxon>
        <taxon>Actinomycetota</taxon>
        <taxon>Actinomycetes</taxon>
        <taxon>Micrococcales</taxon>
        <taxon>Micrococcaceae</taxon>
        <taxon>Rothia</taxon>
    </lineage>
</organism>
<dbReference type="GO" id="GO:0071949">
    <property type="term" value="F:FAD binding"/>
    <property type="evidence" value="ECO:0007669"/>
    <property type="project" value="InterPro"/>
</dbReference>
<sequence>MNLVAADVDSEVSIIGAGPVGSFLAGMLAYNGVDVALFDKEQDSVESPRAMAVNARTAQILDTFDLREKLLLGPPVDYGHYGRMKVNLTHVSTPWPGMWKIQQQHLNNELLIWAINAGVRLIRGAKLTNLQENHSGYVKCTFEGSIKSTTSRLLVGCDGETSSVRYLAGLGKEVAAGKRRFVTANLQSTDLPSFRFEQFADGAVVSTGLIDTDMYRIMMHVPSSTPVLSTSEDIKTVWQMITGSSLQGKLLSWGIQTDRTLLAASFNTSRTLLAGDAAHSQLPVGGCSLNYGIEDAFNLAWRIYQSLKNDRLDLFEDYTIERRFAAHRMQNFVRSQTEELYGSRRPIGKLTVMGYSSEPKDPAGFISGTDVDYRLCGTGTTSLVSLDKVLRESQHCEIKYAQQNFKYSYISTNNSIHKIDYMQDEQPLNKVSSKYCIDGRAESLIRPDGYITTDF</sequence>
<evidence type="ECO:0000256" key="2">
    <source>
        <dbReference type="ARBA" id="ARBA00022630"/>
    </source>
</evidence>
<feature type="domain" description="FAD-binding" evidence="4">
    <location>
        <begin position="10"/>
        <end position="331"/>
    </location>
</feature>
<evidence type="ECO:0000259" key="4">
    <source>
        <dbReference type="Pfam" id="PF01494"/>
    </source>
</evidence>
<gene>
    <name evidence="5" type="primary">mhpA</name>
    <name evidence="5" type="ORF">NCTC10918_01929</name>
</gene>
<name>A0A3S5AH60_9MICC</name>
<evidence type="ECO:0000256" key="1">
    <source>
        <dbReference type="ARBA" id="ARBA00001974"/>
    </source>
</evidence>
<keyword evidence="5" id="KW-0560">Oxidoreductase</keyword>
<dbReference type="Gene3D" id="3.50.50.60">
    <property type="entry name" value="FAD/NAD(P)-binding domain"/>
    <property type="match status" value="1"/>
</dbReference>
<comment type="cofactor">
    <cofactor evidence="1">
        <name>FAD</name>
        <dbReference type="ChEBI" id="CHEBI:57692"/>
    </cofactor>
</comment>
<dbReference type="Gene3D" id="3.30.70.2450">
    <property type="match status" value="1"/>
</dbReference>
<protein>
    <submittedName>
        <fullName evidence="5">3-(3-hydroxy-phenyl)propionate/3-hydroxycinnamic acid hydroxylase</fullName>
        <ecNumber evidence="5">1.14.13.127</ecNumber>
    </submittedName>
</protein>
<keyword evidence="2" id="KW-0285">Flavoprotein</keyword>
<dbReference type="AlphaFoldDB" id="A0A3S5AH60"/>
<reference evidence="5 6" key="1">
    <citation type="submission" date="2018-12" db="EMBL/GenBank/DDBJ databases">
        <authorList>
            <consortium name="Pathogen Informatics"/>
        </authorList>
    </citation>
    <scope>NUCLEOTIDE SEQUENCE [LARGE SCALE GENOMIC DNA]</scope>
    <source>
        <strain evidence="5 6">NCTC10918</strain>
    </source>
</reference>
<keyword evidence="3" id="KW-0274">FAD</keyword>
<dbReference type="PANTHER" id="PTHR43004">
    <property type="entry name" value="TRK SYSTEM POTASSIUM UPTAKE PROTEIN"/>
    <property type="match status" value="1"/>
</dbReference>
<dbReference type="PRINTS" id="PR00420">
    <property type="entry name" value="RNGMNOXGNASE"/>
</dbReference>
<accession>A0A3S5AH60</accession>
<dbReference type="InterPro" id="IPR036188">
    <property type="entry name" value="FAD/NAD-bd_sf"/>
</dbReference>
<evidence type="ECO:0000313" key="5">
    <source>
        <dbReference type="EMBL" id="VEJ30645.1"/>
    </source>
</evidence>
<evidence type="ECO:0000256" key="3">
    <source>
        <dbReference type="ARBA" id="ARBA00022827"/>
    </source>
</evidence>
<dbReference type="GO" id="GO:0008688">
    <property type="term" value="F:3-(3-hydroxyphenyl)propionate hydroxylase activity"/>
    <property type="evidence" value="ECO:0007669"/>
    <property type="project" value="UniProtKB-EC"/>
</dbReference>
<dbReference type="PANTHER" id="PTHR43004:SF19">
    <property type="entry name" value="BINDING MONOOXYGENASE, PUTATIVE (JCVI)-RELATED"/>
    <property type="match status" value="1"/>
</dbReference>
<dbReference type="InterPro" id="IPR002938">
    <property type="entry name" value="FAD-bd"/>
</dbReference>
<dbReference type="InterPro" id="IPR050641">
    <property type="entry name" value="RIFMO-like"/>
</dbReference>
<dbReference type="EMBL" id="LR134521">
    <property type="protein sequence ID" value="VEJ30645.1"/>
    <property type="molecule type" value="Genomic_DNA"/>
</dbReference>
<dbReference type="Proteomes" id="UP000270988">
    <property type="component" value="Chromosome"/>
</dbReference>
<proteinExistence type="predicted"/>
<evidence type="ECO:0000313" key="6">
    <source>
        <dbReference type="Proteomes" id="UP000270988"/>
    </source>
</evidence>